<evidence type="ECO:0000256" key="1">
    <source>
        <dbReference type="PIRSR" id="PIRSR640198-1"/>
    </source>
</evidence>
<feature type="binding site" evidence="2">
    <location>
        <begin position="381"/>
        <end position="388"/>
    </location>
    <ligand>
        <name>ATP</name>
        <dbReference type="ChEBI" id="CHEBI:30616"/>
    </ligand>
</feature>
<reference evidence="5 6" key="1">
    <citation type="journal article" date="2018" name="Nat. Ecol. Evol.">
        <title>Pezizomycetes genomes reveal the molecular basis of ectomycorrhizal truffle lifestyle.</title>
        <authorList>
            <person name="Murat C."/>
            <person name="Payen T."/>
            <person name="Noel B."/>
            <person name="Kuo A."/>
            <person name="Morin E."/>
            <person name="Chen J."/>
            <person name="Kohler A."/>
            <person name="Krizsan K."/>
            <person name="Balestrini R."/>
            <person name="Da Silva C."/>
            <person name="Montanini B."/>
            <person name="Hainaut M."/>
            <person name="Levati E."/>
            <person name="Barry K.W."/>
            <person name="Belfiori B."/>
            <person name="Cichocki N."/>
            <person name="Clum A."/>
            <person name="Dockter R.B."/>
            <person name="Fauchery L."/>
            <person name="Guy J."/>
            <person name="Iotti M."/>
            <person name="Le Tacon F."/>
            <person name="Lindquist E.A."/>
            <person name="Lipzen A."/>
            <person name="Malagnac F."/>
            <person name="Mello A."/>
            <person name="Molinier V."/>
            <person name="Miyauchi S."/>
            <person name="Poulain J."/>
            <person name="Riccioni C."/>
            <person name="Rubini A."/>
            <person name="Sitrit Y."/>
            <person name="Splivallo R."/>
            <person name="Traeger S."/>
            <person name="Wang M."/>
            <person name="Zifcakova L."/>
            <person name="Wipf D."/>
            <person name="Zambonelli A."/>
            <person name="Paolocci F."/>
            <person name="Nowrousian M."/>
            <person name="Ottonello S."/>
            <person name="Baldrian P."/>
            <person name="Spatafora J.W."/>
            <person name="Henrissat B."/>
            <person name="Nagy L.G."/>
            <person name="Aury J.M."/>
            <person name="Wincker P."/>
            <person name="Grigoriev I.V."/>
            <person name="Bonfante P."/>
            <person name="Martin F.M."/>
        </authorList>
    </citation>
    <scope>NUCLEOTIDE SEQUENCE [LARGE SCALE GENOMIC DNA]</scope>
    <source>
        <strain evidence="5 6">RN42</strain>
    </source>
</reference>
<dbReference type="InterPro" id="IPR003812">
    <property type="entry name" value="Fido"/>
</dbReference>
<keyword evidence="2" id="KW-0547">Nucleotide-binding</keyword>
<dbReference type="PROSITE" id="PS51459">
    <property type="entry name" value="FIDO"/>
    <property type="match status" value="1"/>
</dbReference>
<name>A0A3N4I387_ASCIM</name>
<dbReference type="InterPro" id="IPR040198">
    <property type="entry name" value="Fido_containing"/>
</dbReference>
<dbReference type="InterPro" id="IPR036597">
    <property type="entry name" value="Fido-like_dom_sf"/>
</dbReference>
<evidence type="ECO:0000313" key="6">
    <source>
        <dbReference type="Proteomes" id="UP000275078"/>
    </source>
</evidence>
<dbReference type="SUPFAM" id="SSF140931">
    <property type="entry name" value="Fic-like"/>
    <property type="match status" value="1"/>
</dbReference>
<keyword evidence="2" id="KW-0067">ATP-binding</keyword>
<evidence type="ECO:0000256" key="3">
    <source>
        <dbReference type="SAM" id="MobiDB-lite"/>
    </source>
</evidence>
<evidence type="ECO:0000313" key="5">
    <source>
        <dbReference type="EMBL" id="RPA78681.1"/>
    </source>
</evidence>
<dbReference type="PANTHER" id="PTHR13504">
    <property type="entry name" value="FIDO DOMAIN-CONTAINING PROTEIN DDB_G0283145"/>
    <property type="match status" value="1"/>
</dbReference>
<dbReference type="GO" id="GO:0005524">
    <property type="term" value="F:ATP binding"/>
    <property type="evidence" value="ECO:0007669"/>
    <property type="project" value="UniProtKB-KW"/>
</dbReference>
<feature type="active site" evidence="1">
    <location>
        <position position="377"/>
    </location>
</feature>
<proteinExistence type="predicted"/>
<dbReference type="OrthoDB" id="439046at2759"/>
<feature type="domain" description="Fido" evidence="4">
    <location>
        <begin position="269"/>
        <end position="433"/>
    </location>
</feature>
<evidence type="ECO:0000259" key="4">
    <source>
        <dbReference type="PROSITE" id="PS51459"/>
    </source>
</evidence>
<gene>
    <name evidence="5" type="ORF">BJ508DRAFT_309013</name>
</gene>
<dbReference type="STRING" id="1160509.A0A3N4I387"/>
<dbReference type="EMBL" id="ML119708">
    <property type="protein sequence ID" value="RPA78681.1"/>
    <property type="molecule type" value="Genomic_DNA"/>
</dbReference>
<feature type="compositionally biased region" description="Acidic residues" evidence="3">
    <location>
        <begin position="476"/>
        <end position="491"/>
    </location>
</feature>
<dbReference type="Gene3D" id="1.10.3290.10">
    <property type="entry name" value="Fido-like domain"/>
    <property type="match status" value="1"/>
</dbReference>
<protein>
    <recommendedName>
        <fullName evidence="4">Fido domain-containing protein</fullName>
    </recommendedName>
</protein>
<dbReference type="AlphaFoldDB" id="A0A3N4I387"/>
<organism evidence="5 6">
    <name type="scientific">Ascobolus immersus RN42</name>
    <dbReference type="NCBI Taxonomy" id="1160509"/>
    <lineage>
        <taxon>Eukaryota</taxon>
        <taxon>Fungi</taxon>
        <taxon>Dikarya</taxon>
        <taxon>Ascomycota</taxon>
        <taxon>Pezizomycotina</taxon>
        <taxon>Pezizomycetes</taxon>
        <taxon>Pezizales</taxon>
        <taxon>Ascobolaceae</taxon>
        <taxon>Ascobolus</taxon>
    </lineage>
</organism>
<dbReference type="PANTHER" id="PTHR13504:SF38">
    <property type="entry name" value="FIDO DOMAIN-CONTAINING PROTEIN"/>
    <property type="match status" value="1"/>
</dbReference>
<keyword evidence="6" id="KW-1185">Reference proteome</keyword>
<accession>A0A3N4I387</accession>
<evidence type="ECO:0000256" key="2">
    <source>
        <dbReference type="PIRSR" id="PIRSR640198-2"/>
    </source>
</evidence>
<sequence length="491" mass="55883">MDHTRQDVFGAYIEHSPTGPYACKPDSELGKDEHGYESEIKALSGLPLPEKFMDLQLSFGSVENIRSPHVLMVLGWLCNRLLDEASGMYYLEKAQKIAGKGADPQFDERLEKMRAEFERLKKADRDSWDNPGEGHEFVRKWEPFKKYQRLSSAQKAVILQKLESLHDRLSDIAARFGAETLEDTYVNICSLDTNAIEDIIHVTPESRRRIIRNRHSMGEVELAQPTTIYLKKEEDEDDQPAIYAITDVILNTYEAYDWAHDHALESDTLKLEDLLQFHQSVTLQSCISVENDSTGEVYLLVHPGRLRSFTADIYTPKDGDDDGTYITQVCPPWEIRAELTRLIDEINSLVSEAKANDDHAEIVSIALWAHVAFESIHPFGDGNGRTGRLLSYYILTLGGQYPFNVGMGEKEKYQELLLKWDGDVTGLMELFFLSSNKVLDEVVSVLEDPTLEYLDADQPPPRRQFDENGQPLDGFSDTESEWSESDMDEES</sequence>
<feature type="region of interest" description="Disordered" evidence="3">
    <location>
        <begin position="453"/>
        <end position="491"/>
    </location>
</feature>
<dbReference type="Pfam" id="PF02661">
    <property type="entry name" value="Fic"/>
    <property type="match status" value="1"/>
</dbReference>
<dbReference type="Proteomes" id="UP000275078">
    <property type="component" value="Unassembled WGS sequence"/>
</dbReference>